<comment type="subcellular location">
    <subcellularLocation>
        <location evidence="1 5">Periplasm</location>
    </subcellularLocation>
</comment>
<evidence type="ECO:0000256" key="1">
    <source>
        <dbReference type="ARBA" id="ARBA00004418"/>
    </source>
</evidence>
<feature type="chain" id="PRO_5045691441" description="Putrescine-binding periplasmic protein" evidence="6">
    <location>
        <begin position="39"/>
        <end position="381"/>
    </location>
</feature>
<evidence type="ECO:0000313" key="7">
    <source>
        <dbReference type="EMBL" id="MFC3638097.1"/>
    </source>
</evidence>
<dbReference type="Pfam" id="PF13416">
    <property type="entry name" value="SBP_bac_8"/>
    <property type="match status" value="1"/>
</dbReference>
<organism evidence="7 8">
    <name type="scientific">Camelimonas fluminis</name>
    <dbReference type="NCBI Taxonomy" id="1576911"/>
    <lineage>
        <taxon>Bacteria</taxon>
        <taxon>Pseudomonadati</taxon>
        <taxon>Pseudomonadota</taxon>
        <taxon>Alphaproteobacteria</taxon>
        <taxon>Hyphomicrobiales</taxon>
        <taxon>Chelatococcaceae</taxon>
        <taxon>Camelimonas</taxon>
    </lineage>
</organism>
<dbReference type="PANTHER" id="PTHR30222:SF12">
    <property type="entry name" value="NORSPERMIDINE SENSOR"/>
    <property type="match status" value="1"/>
</dbReference>
<evidence type="ECO:0000313" key="8">
    <source>
        <dbReference type="Proteomes" id="UP001595704"/>
    </source>
</evidence>
<dbReference type="SUPFAM" id="SSF53850">
    <property type="entry name" value="Periplasmic binding protein-like II"/>
    <property type="match status" value="1"/>
</dbReference>
<comment type="function">
    <text evidence="5">Required for the activity of the bacterial periplasmic transport system of putrescine.</text>
</comment>
<dbReference type="Gene3D" id="3.40.190.10">
    <property type="entry name" value="Periplasmic binding protein-like II"/>
    <property type="match status" value="2"/>
</dbReference>
<feature type="signal peptide" evidence="6">
    <location>
        <begin position="1"/>
        <end position="38"/>
    </location>
</feature>
<dbReference type="PANTHER" id="PTHR30222">
    <property type="entry name" value="SPERMIDINE/PUTRESCINE-BINDING PERIPLASMIC PROTEIN"/>
    <property type="match status" value="1"/>
</dbReference>
<keyword evidence="2 5" id="KW-0813">Transport</keyword>
<evidence type="ECO:0000256" key="3">
    <source>
        <dbReference type="ARBA" id="ARBA00022729"/>
    </source>
</evidence>
<dbReference type="InterPro" id="IPR001188">
    <property type="entry name" value="Sperm_putr-bd"/>
</dbReference>
<evidence type="ECO:0000256" key="6">
    <source>
        <dbReference type="SAM" id="SignalP"/>
    </source>
</evidence>
<comment type="caution">
    <text evidence="7">The sequence shown here is derived from an EMBL/GenBank/DDBJ whole genome shotgun (WGS) entry which is preliminary data.</text>
</comment>
<dbReference type="PRINTS" id="PR00909">
    <property type="entry name" value="SPERMDNBNDNG"/>
</dbReference>
<dbReference type="PIRSF" id="PIRSF019574">
    <property type="entry name" value="Periplasmic_polyamine_BP"/>
    <property type="match status" value="1"/>
</dbReference>
<protein>
    <recommendedName>
        <fullName evidence="5">Putrescine-binding periplasmic protein</fullName>
    </recommendedName>
</protein>
<keyword evidence="4 5" id="KW-0574">Periplasm</keyword>
<evidence type="ECO:0000256" key="2">
    <source>
        <dbReference type="ARBA" id="ARBA00022448"/>
    </source>
</evidence>
<keyword evidence="8" id="KW-1185">Reference proteome</keyword>
<reference evidence="8" key="1">
    <citation type="journal article" date="2019" name="Int. J. Syst. Evol. Microbiol.">
        <title>The Global Catalogue of Microorganisms (GCM) 10K type strain sequencing project: providing services to taxonomists for standard genome sequencing and annotation.</title>
        <authorList>
            <consortium name="The Broad Institute Genomics Platform"/>
            <consortium name="The Broad Institute Genome Sequencing Center for Infectious Disease"/>
            <person name="Wu L."/>
            <person name="Ma J."/>
        </authorList>
    </citation>
    <scope>NUCLEOTIDE SEQUENCE [LARGE SCALE GENOMIC DNA]</scope>
    <source>
        <strain evidence="8">KCTC 42282</strain>
    </source>
</reference>
<evidence type="ECO:0000256" key="5">
    <source>
        <dbReference type="PIRNR" id="PIRNR019574"/>
    </source>
</evidence>
<dbReference type="RefSeq" id="WP_191319576.1">
    <property type="nucleotide sequence ID" value="NZ_BNCG01000009.1"/>
</dbReference>
<keyword evidence="3 6" id="KW-0732">Signal</keyword>
<dbReference type="EMBL" id="JBHRYC010000058">
    <property type="protein sequence ID" value="MFC3638097.1"/>
    <property type="molecule type" value="Genomic_DNA"/>
</dbReference>
<evidence type="ECO:0000256" key="4">
    <source>
        <dbReference type="ARBA" id="ARBA00022764"/>
    </source>
</evidence>
<dbReference type="CDD" id="cd13659">
    <property type="entry name" value="PBP2_PotF"/>
    <property type="match status" value="1"/>
</dbReference>
<gene>
    <name evidence="7" type="ORF">ACFONL_12070</name>
</gene>
<accession>A0ABV7UHA1</accession>
<sequence>MLRLRPPRLASFSRRNLFAAAIGALSLAVAGTAGPVRGADERVVNIYNWSDYIDPAMLKKFTEETGIRVVYDTYDNNEIIESKLLAGKSGYDVVVPTGPTVQRLIRAGVLKELDRAALPNLKHAWPEIAARLANYDPGNRHAVNYMWGTTGLGVNVAKARAALGPDVKLDSLDLLMKPELAGKLKSCGIMILDAAEDVLPAVLRYVGRDPDSKAPADLQAAADALGKVRGDIRKLHSSEYIAALANGDICMAFGYSGDILQARRRAQEAKNGVEVAYVLPREGAQMWFDNFAIPVDAPHSAEAHAFINFMMRPDVAAANSNFIAYASGNGDARALVKPALLNDPNVYPDAATMSRLFTTTTPDDRSQRAITRLWTRLRSGR</sequence>
<dbReference type="InterPro" id="IPR006059">
    <property type="entry name" value="SBP"/>
</dbReference>
<comment type="similarity">
    <text evidence="5">Belongs to the bacterial solute-binding protein PotD/PotF family.</text>
</comment>
<name>A0ABV7UHA1_9HYPH</name>
<dbReference type="Proteomes" id="UP001595704">
    <property type="component" value="Unassembled WGS sequence"/>
</dbReference>
<proteinExistence type="inferred from homology"/>